<feature type="non-terminal residue" evidence="2">
    <location>
        <position position="228"/>
    </location>
</feature>
<evidence type="ECO:0000313" key="2">
    <source>
        <dbReference type="EMBL" id="GAF93196.1"/>
    </source>
</evidence>
<dbReference type="Pfam" id="PF00111">
    <property type="entry name" value="Fer2"/>
    <property type="match status" value="1"/>
</dbReference>
<dbReference type="InterPro" id="IPR052911">
    <property type="entry name" value="Corrinoid_activation_enz"/>
</dbReference>
<organism evidence="2">
    <name type="scientific">marine sediment metagenome</name>
    <dbReference type="NCBI Taxonomy" id="412755"/>
    <lineage>
        <taxon>unclassified sequences</taxon>
        <taxon>metagenomes</taxon>
        <taxon>ecological metagenomes</taxon>
    </lineage>
</organism>
<sequence length="228" mass="25250">MKDSKKKKKKKKCTVRFEPSGLKIKVPAGTVLLEAAHKAGIYLSSICGGDGYCGKCKVIIDEGQFKSKPTALLTPDETRENVVLACRTKILSDMTITVPKSHTLETSQILMDTDAQRFSELAGEVREGIFEFDPLVRKIFVEMSPPTVHDHTADHERLYLAIREQIDAPIMQTGFRILQKLPGLLQSGDYKVTVTIGRRGETTEVIEVQACNHCQQNFAVAVDLGTTT</sequence>
<dbReference type="PANTHER" id="PTHR42895:SF2">
    <property type="entry name" value="IRON-SULFUR CLUSTER PROTEIN"/>
    <property type="match status" value="1"/>
</dbReference>
<proteinExistence type="predicted"/>
<dbReference type="CDD" id="cd00207">
    <property type="entry name" value="fer2"/>
    <property type="match status" value="1"/>
</dbReference>
<dbReference type="Gene3D" id="3.10.20.30">
    <property type="match status" value="1"/>
</dbReference>
<reference evidence="2" key="1">
    <citation type="journal article" date="2014" name="Front. Microbiol.">
        <title>High frequency of phylogenetically diverse reductive dehalogenase-homologous genes in deep subseafloor sedimentary metagenomes.</title>
        <authorList>
            <person name="Kawai M."/>
            <person name="Futagami T."/>
            <person name="Toyoda A."/>
            <person name="Takaki Y."/>
            <person name="Nishi S."/>
            <person name="Hori S."/>
            <person name="Arai W."/>
            <person name="Tsubouchi T."/>
            <person name="Morono Y."/>
            <person name="Uchiyama I."/>
            <person name="Ito T."/>
            <person name="Fujiyama A."/>
            <person name="Inagaki F."/>
            <person name="Takami H."/>
        </authorList>
    </citation>
    <scope>NUCLEOTIDE SEQUENCE</scope>
    <source>
        <strain evidence="2">Expedition CK06-06</strain>
    </source>
</reference>
<name>X0U1E7_9ZZZZ</name>
<dbReference type="InterPro" id="IPR040506">
    <property type="entry name" value="RACo_linker"/>
</dbReference>
<dbReference type="PROSITE" id="PS51085">
    <property type="entry name" value="2FE2S_FER_2"/>
    <property type="match status" value="1"/>
</dbReference>
<comment type="caution">
    <text evidence="2">The sequence shown here is derived from an EMBL/GenBank/DDBJ whole genome shotgun (WGS) entry which is preliminary data.</text>
</comment>
<evidence type="ECO:0000259" key="1">
    <source>
        <dbReference type="PROSITE" id="PS51085"/>
    </source>
</evidence>
<dbReference type="InterPro" id="IPR001041">
    <property type="entry name" value="2Fe-2S_ferredoxin-type"/>
</dbReference>
<dbReference type="PANTHER" id="PTHR42895">
    <property type="entry name" value="IRON-SULFUR CLUSTER-BINDING PROTEIN-RELATED"/>
    <property type="match status" value="1"/>
</dbReference>
<protein>
    <recommendedName>
        <fullName evidence="1">2Fe-2S ferredoxin-type domain-containing protein</fullName>
    </recommendedName>
</protein>
<dbReference type="InterPro" id="IPR012675">
    <property type="entry name" value="Beta-grasp_dom_sf"/>
</dbReference>
<gene>
    <name evidence="2" type="ORF">S01H1_25909</name>
</gene>
<feature type="domain" description="2Fe-2S ferredoxin-type" evidence="1">
    <location>
        <begin position="13"/>
        <end position="102"/>
    </location>
</feature>
<dbReference type="GO" id="GO:0051536">
    <property type="term" value="F:iron-sulfur cluster binding"/>
    <property type="evidence" value="ECO:0007669"/>
    <property type="project" value="InterPro"/>
</dbReference>
<dbReference type="EMBL" id="BARS01015683">
    <property type="protein sequence ID" value="GAF93196.1"/>
    <property type="molecule type" value="Genomic_DNA"/>
</dbReference>
<dbReference type="InterPro" id="IPR036010">
    <property type="entry name" value="2Fe-2S_ferredoxin-like_sf"/>
</dbReference>
<dbReference type="SUPFAM" id="SSF54292">
    <property type="entry name" value="2Fe-2S ferredoxin-like"/>
    <property type="match status" value="1"/>
</dbReference>
<dbReference type="Pfam" id="PF17650">
    <property type="entry name" value="RACo_linker"/>
    <property type="match status" value="1"/>
</dbReference>
<dbReference type="AlphaFoldDB" id="X0U1E7"/>
<accession>X0U1E7</accession>
<dbReference type="Gene3D" id="3.10.20.880">
    <property type="match status" value="1"/>
</dbReference>